<dbReference type="FunFam" id="3.90.430.10:FF:000001">
    <property type="entry name" value="Copper fist DNA-binding protein"/>
    <property type="match status" value="1"/>
</dbReference>
<feature type="domain" description="Copper-fist" evidence="9">
    <location>
        <begin position="6"/>
        <end position="41"/>
    </location>
</feature>
<evidence type="ECO:0000256" key="2">
    <source>
        <dbReference type="ARBA" id="ARBA00022723"/>
    </source>
</evidence>
<dbReference type="GO" id="GO:0045944">
    <property type="term" value="P:positive regulation of transcription by RNA polymerase II"/>
    <property type="evidence" value="ECO:0007669"/>
    <property type="project" value="TreeGrafter"/>
</dbReference>
<reference evidence="10 11" key="1">
    <citation type="journal article" date="2023" name="IMA Fungus">
        <title>Comparative genomic study of the Penicillium genus elucidates a diverse pangenome and 15 lateral gene transfer events.</title>
        <authorList>
            <person name="Petersen C."/>
            <person name="Sorensen T."/>
            <person name="Nielsen M.R."/>
            <person name="Sondergaard T.E."/>
            <person name="Sorensen J.L."/>
            <person name="Fitzpatrick D.A."/>
            <person name="Frisvad J.C."/>
            <person name="Nielsen K.L."/>
        </authorList>
    </citation>
    <scope>NUCLEOTIDE SEQUENCE [LARGE SCALE GENOMIC DNA]</scope>
    <source>
        <strain evidence="10 11">IBT 35679</strain>
    </source>
</reference>
<dbReference type="GO" id="GO:0000978">
    <property type="term" value="F:RNA polymerase II cis-regulatory region sequence-specific DNA binding"/>
    <property type="evidence" value="ECO:0007669"/>
    <property type="project" value="TreeGrafter"/>
</dbReference>
<dbReference type="EMBL" id="JAQIZZ010000002">
    <property type="protein sequence ID" value="KAJ5553443.1"/>
    <property type="molecule type" value="Genomic_DNA"/>
</dbReference>
<protein>
    <recommendedName>
        <fullName evidence="9">Copper-fist domain-containing protein</fullName>
    </recommendedName>
</protein>
<accession>A0AAD6D4C9</accession>
<evidence type="ECO:0000256" key="5">
    <source>
        <dbReference type="ARBA" id="ARBA00023015"/>
    </source>
</evidence>
<evidence type="ECO:0000256" key="3">
    <source>
        <dbReference type="ARBA" id="ARBA00022833"/>
    </source>
</evidence>
<keyword evidence="4" id="KW-0186">Copper</keyword>
<dbReference type="GO" id="GO:0005507">
    <property type="term" value="F:copper ion binding"/>
    <property type="evidence" value="ECO:0007669"/>
    <property type="project" value="InterPro"/>
</dbReference>
<keyword evidence="11" id="KW-1185">Reference proteome</keyword>
<evidence type="ECO:0000256" key="1">
    <source>
        <dbReference type="ARBA" id="ARBA00004123"/>
    </source>
</evidence>
<dbReference type="PANTHER" id="PTHR28088:SF9">
    <property type="entry name" value="TRANSCRIPTION FACTOR GRISEA, PUTATIVE (AFU_ORTHOLOGUE AFUA_1G13190)-RELATED"/>
    <property type="match status" value="1"/>
</dbReference>
<dbReference type="SMART" id="SM00412">
    <property type="entry name" value="Cu_FIST"/>
    <property type="match status" value="1"/>
</dbReference>
<dbReference type="GO" id="GO:0006879">
    <property type="term" value="P:intracellular iron ion homeostasis"/>
    <property type="evidence" value="ECO:0007669"/>
    <property type="project" value="TreeGrafter"/>
</dbReference>
<evidence type="ECO:0000313" key="11">
    <source>
        <dbReference type="Proteomes" id="UP001220324"/>
    </source>
</evidence>
<evidence type="ECO:0000256" key="4">
    <source>
        <dbReference type="ARBA" id="ARBA00023008"/>
    </source>
</evidence>
<dbReference type="Pfam" id="PF00649">
    <property type="entry name" value="Copper-fist"/>
    <property type="match status" value="1"/>
</dbReference>
<comment type="caution">
    <text evidence="10">The sequence shown here is derived from an EMBL/GenBank/DDBJ whole genome shotgun (WGS) entry which is preliminary data.</text>
</comment>
<keyword evidence="3" id="KW-0862">Zinc</keyword>
<dbReference type="Gene3D" id="3.90.430.10">
    <property type="entry name" value="Copper fist DNA-binding domain"/>
    <property type="match status" value="1"/>
</dbReference>
<proteinExistence type="predicted"/>
<keyword evidence="7" id="KW-0539">Nucleus</keyword>
<keyword evidence="2" id="KW-0479">Metal-binding</keyword>
<dbReference type="GO" id="GO:0005634">
    <property type="term" value="C:nucleus"/>
    <property type="evidence" value="ECO:0007669"/>
    <property type="project" value="UniProtKB-SubCell"/>
</dbReference>
<dbReference type="Proteomes" id="UP001220324">
    <property type="component" value="Unassembled WGS sequence"/>
</dbReference>
<evidence type="ECO:0000259" key="9">
    <source>
        <dbReference type="PROSITE" id="PS50073"/>
    </source>
</evidence>
<feature type="compositionally biased region" description="Polar residues" evidence="8">
    <location>
        <begin position="187"/>
        <end position="199"/>
    </location>
</feature>
<dbReference type="GO" id="GO:0000981">
    <property type="term" value="F:DNA-binding transcription factor activity, RNA polymerase II-specific"/>
    <property type="evidence" value="ECO:0007669"/>
    <property type="project" value="TreeGrafter"/>
</dbReference>
<dbReference type="PROSITE" id="PS50073">
    <property type="entry name" value="COPPER_FIST_2"/>
    <property type="match status" value="1"/>
</dbReference>
<gene>
    <name evidence="10" type="ORF">N7494_002821</name>
</gene>
<keyword evidence="5" id="KW-0805">Transcription regulation</keyword>
<evidence type="ECO:0000256" key="6">
    <source>
        <dbReference type="ARBA" id="ARBA00023163"/>
    </source>
</evidence>
<feature type="region of interest" description="Disordered" evidence="8">
    <location>
        <begin position="135"/>
        <end position="208"/>
    </location>
</feature>
<evidence type="ECO:0000256" key="8">
    <source>
        <dbReference type="SAM" id="MobiDB-lite"/>
    </source>
</evidence>
<organism evidence="10 11">
    <name type="scientific">Penicillium frequentans</name>
    <dbReference type="NCBI Taxonomy" id="3151616"/>
    <lineage>
        <taxon>Eukaryota</taxon>
        <taxon>Fungi</taxon>
        <taxon>Dikarya</taxon>
        <taxon>Ascomycota</taxon>
        <taxon>Pezizomycotina</taxon>
        <taxon>Eurotiomycetes</taxon>
        <taxon>Eurotiomycetidae</taxon>
        <taxon>Eurotiales</taxon>
        <taxon>Aspergillaceae</taxon>
        <taxon>Penicillium</taxon>
    </lineage>
</organism>
<dbReference type="InterPro" id="IPR001083">
    <property type="entry name" value="Cu_fist_DNA-bd_dom"/>
</dbReference>
<feature type="region of interest" description="Disordered" evidence="8">
    <location>
        <begin position="80"/>
        <end position="112"/>
    </location>
</feature>
<dbReference type="GO" id="GO:0006878">
    <property type="term" value="P:intracellular copper ion homeostasis"/>
    <property type="evidence" value="ECO:0007669"/>
    <property type="project" value="TreeGrafter"/>
</dbReference>
<dbReference type="InterPro" id="IPR051763">
    <property type="entry name" value="Copper_Homeo_Regul"/>
</dbReference>
<dbReference type="SUPFAM" id="SSF57879">
    <property type="entry name" value="Zinc domain conserved in yeast copper-regulated transcription factors"/>
    <property type="match status" value="1"/>
</dbReference>
<dbReference type="AlphaFoldDB" id="A0AAD6D4C9"/>
<dbReference type="PANTHER" id="PTHR28088">
    <property type="entry name" value="TRANSCRIPTIONAL ACTIVATOR HAA1-RELATED"/>
    <property type="match status" value="1"/>
</dbReference>
<evidence type="ECO:0000313" key="10">
    <source>
        <dbReference type="EMBL" id="KAJ5553443.1"/>
    </source>
</evidence>
<evidence type="ECO:0000256" key="7">
    <source>
        <dbReference type="ARBA" id="ARBA00023242"/>
    </source>
</evidence>
<comment type="subcellular location">
    <subcellularLocation>
        <location evidence="1">Nucleus</location>
    </subcellularLocation>
</comment>
<keyword evidence="6" id="KW-0804">Transcription</keyword>
<dbReference type="InterPro" id="IPR036395">
    <property type="entry name" value="Cu_fist_DNA-bd_dom_sf"/>
</dbReference>
<dbReference type="SMART" id="SM01090">
    <property type="entry name" value="Copper-fist"/>
    <property type="match status" value="1"/>
</dbReference>
<name>A0AAD6D4C9_9EURO</name>
<sequence length="492" mass="52805">MPLDEEGNKWSCEPCVRGHRSSKCMHFERVMARVPKAGRPLSKCPHPQGNCGCVKTWFVVVRIPRGSGCVCRPVYTVPATPNDSDESTPAVPQATSPAPGKIQKSTRRQSHIQAAPENIAKALEAMPDNLKLEDGAPNYLAGLPQHQHGLNDKRSPNLNETPSPPPVAPSSGRSCCGGKTSAPVAANPSTPQVSSQTQHPVLDENSLPYMGYPWQSSMPATQASPMQPFGMQPTPVPQYVNGYTPNIPSASYLQSMNRLHISESSMSPFAAQNAYAPAPAATPGSCLECECGDECQCLGCATHPYNNTTRQHVQEMSAMLSFDRDELSTESMTEPWRTPNPLHSAPMAFEQFMHPMDHHIHQSINQHEYSDLNSAVPSGYASPLPAGNQLMQTSDYLTLQYPVGIPSACSDVTGSCQCGNDCTCFGCVTHSGHNGISLDAPLPETSSANTTGSQTPCHGMPVPTSDGSTGSRFPVLENVSVPCLSPRNFHTQ</sequence>